<name>G0TVY7_TRYVY</name>
<reference evidence="2" key="1">
    <citation type="journal article" date="2012" name="Proc. Natl. Acad. Sci. U.S.A.">
        <title>Antigenic diversity is generated by distinct evolutionary mechanisms in African trypanosome species.</title>
        <authorList>
            <person name="Jackson A.P."/>
            <person name="Berry A."/>
            <person name="Aslett M."/>
            <person name="Allison H.C."/>
            <person name="Burton P."/>
            <person name="Vavrova-Anderson J."/>
            <person name="Brown R."/>
            <person name="Browne H."/>
            <person name="Corton N."/>
            <person name="Hauser H."/>
            <person name="Gamble J."/>
            <person name="Gilderthorp R."/>
            <person name="Marcello L."/>
            <person name="McQuillan J."/>
            <person name="Otto T.D."/>
            <person name="Quail M.A."/>
            <person name="Sanders M.J."/>
            <person name="van Tonder A."/>
            <person name="Ginger M.L."/>
            <person name="Field M.C."/>
            <person name="Barry J.D."/>
            <person name="Hertz-Fowler C."/>
            <person name="Berriman M."/>
        </authorList>
    </citation>
    <scope>NUCLEOTIDE SEQUENCE</scope>
    <source>
        <strain evidence="2">Y486</strain>
    </source>
</reference>
<sequence length="339" mass="37824">MSDSHFYPRGRELQAGQVAYSRGDTLPHVRTSCAASNDAAVHERYKAILSEVEGLSHQLRVTIEGRTAMEQSLNEELRRATKAISERDETVKQQEVELMHMRGMVEILTSRLEFYEENRRSRNVSRRSRSVSRKSSPALEAATPREDGSPTTARGFLTPRRSSRTKPKRAKVTTPPSLKEKDVMDIVNETVPLSVYNNCASVAQKGLNWVKFMLERCVVIHSSTHKEDDTAKDNVNTALGFLKDLQGYYTSADADHATINSHCAHLSNCLVKLANDAAARREGVDGPSEGISDREQRLRVLVSTLAKERDVLKKQAKLIARENLRLLGQLNEDGVAPSS</sequence>
<proteinExistence type="predicted"/>
<feature type="compositionally biased region" description="Basic residues" evidence="1">
    <location>
        <begin position="121"/>
        <end position="132"/>
    </location>
</feature>
<evidence type="ECO:0000256" key="1">
    <source>
        <dbReference type="SAM" id="MobiDB-lite"/>
    </source>
</evidence>
<dbReference type="VEuPathDB" id="TriTrypDB:TvY486_0503040"/>
<feature type="compositionally biased region" description="Basic residues" evidence="1">
    <location>
        <begin position="161"/>
        <end position="171"/>
    </location>
</feature>
<protein>
    <submittedName>
        <fullName evidence="2">Uncharacterized protein</fullName>
    </submittedName>
</protein>
<feature type="region of interest" description="Disordered" evidence="1">
    <location>
        <begin position="118"/>
        <end position="177"/>
    </location>
</feature>
<gene>
    <name evidence="2" type="ORF">TVY486_0503040</name>
</gene>
<dbReference type="AlphaFoldDB" id="G0TVY7"/>
<evidence type="ECO:0000313" key="2">
    <source>
        <dbReference type="EMBL" id="CCC48103.1"/>
    </source>
</evidence>
<accession>G0TVY7</accession>
<dbReference type="EMBL" id="HE573021">
    <property type="protein sequence ID" value="CCC48103.1"/>
    <property type="molecule type" value="Genomic_DNA"/>
</dbReference>
<organism evidence="2">
    <name type="scientific">Trypanosoma vivax (strain Y486)</name>
    <dbReference type="NCBI Taxonomy" id="1055687"/>
    <lineage>
        <taxon>Eukaryota</taxon>
        <taxon>Discoba</taxon>
        <taxon>Euglenozoa</taxon>
        <taxon>Kinetoplastea</taxon>
        <taxon>Metakinetoplastina</taxon>
        <taxon>Trypanosomatida</taxon>
        <taxon>Trypanosomatidae</taxon>
        <taxon>Trypanosoma</taxon>
        <taxon>Duttonella</taxon>
    </lineage>
</organism>